<dbReference type="AlphaFoldDB" id="A0A561VCQ0"/>
<sequence>MRNAVLRGVLLTAACSSALTAGLVATATGASAAPAPVHAAVSAQALPSYENWLADVRTVTDQAATYLSGRLPASGVRAAIVLDIDNTALQSKYKPYAATPGVLALAQQARRAGAAVFFVTARPEIIEAPTAVNLKAVGYAWTDLYTRPTLDFSSNQTLKTNARIDIERRGYTIVANVGNSASDLAGGHAERTFKLPDYDGQLD</sequence>
<dbReference type="InterPro" id="IPR023214">
    <property type="entry name" value="HAD_sf"/>
</dbReference>
<evidence type="ECO:0000256" key="1">
    <source>
        <dbReference type="ARBA" id="ARBA00022729"/>
    </source>
</evidence>
<feature type="chain" id="PRO_5022048417" evidence="2">
    <location>
        <begin position="33"/>
        <end position="203"/>
    </location>
</feature>
<feature type="signal peptide" evidence="2">
    <location>
        <begin position="1"/>
        <end position="32"/>
    </location>
</feature>
<accession>A0A561VCQ0</accession>
<evidence type="ECO:0000313" key="4">
    <source>
        <dbReference type="Proteomes" id="UP000320239"/>
    </source>
</evidence>
<name>A0A561VCQ0_ACTTI</name>
<dbReference type="EMBL" id="VIWY01000008">
    <property type="protein sequence ID" value="TWG09386.1"/>
    <property type="molecule type" value="Genomic_DNA"/>
</dbReference>
<evidence type="ECO:0000256" key="2">
    <source>
        <dbReference type="SAM" id="SignalP"/>
    </source>
</evidence>
<dbReference type="Proteomes" id="UP000320239">
    <property type="component" value="Unassembled WGS sequence"/>
</dbReference>
<reference evidence="3 4" key="1">
    <citation type="submission" date="2019-06" db="EMBL/GenBank/DDBJ databases">
        <title>Sequencing the genomes of 1000 actinobacteria strains.</title>
        <authorList>
            <person name="Klenk H.-P."/>
        </authorList>
    </citation>
    <scope>NUCLEOTIDE SEQUENCE [LARGE SCALE GENOMIC DNA]</scope>
    <source>
        <strain evidence="3 4">DSM 43866</strain>
    </source>
</reference>
<proteinExistence type="predicted"/>
<evidence type="ECO:0000313" key="3">
    <source>
        <dbReference type="EMBL" id="TWG09386.1"/>
    </source>
</evidence>
<keyword evidence="4" id="KW-1185">Reference proteome</keyword>
<organism evidence="3 4">
    <name type="scientific">Actinoplanes teichomyceticus</name>
    <dbReference type="NCBI Taxonomy" id="1867"/>
    <lineage>
        <taxon>Bacteria</taxon>
        <taxon>Bacillati</taxon>
        <taxon>Actinomycetota</taxon>
        <taxon>Actinomycetes</taxon>
        <taxon>Micromonosporales</taxon>
        <taxon>Micromonosporaceae</taxon>
        <taxon>Actinoplanes</taxon>
    </lineage>
</organism>
<dbReference type="Pfam" id="PF03767">
    <property type="entry name" value="Acid_phosphat_B"/>
    <property type="match status" value="2"/>
</dbReference>
<comment type="caution">
    <text evidence="3">The sequence shown here is derived from an EMBL/GenBank/DDBJ whole genome shotgun (WGS) entry which is preliminary data.</text>
</comment>
<keyword evidence="1 2" id="KW-0732">Signal</keyword>
<dbReference type="PANTHER" id="PTHR31284:SF10">
    <property type="entry name" value="ACID PHOSPHATASE-LIKE PROTEIN"/>
    <property type="match status" value="1"/>
</dbReference>
<gene>
    <name evidence="3" type="ORF">FHX34_108101</name>
</gene>
<dbReference type="Gene3D" id="3.40.50.1000">
    <property type="entry name" value="HAD superfamily/HAD-like"/>
    <property type="match status" value="1"/>
</dbReference>
<dbReference type="SUPFAM" id="SSF56784">
    <property type="entry name" value="HAD-like"/>
    <property type="match status" value="1"/>
</dbReference>
<dbReference type="InterPro" id="IPR036412">
    <property type="entry name" value="HAD-like_sf"/>
</dbReference>
<dbReference type="RefSeq" id="WP_122978402.1">
    <property type="nucleotide sequence ID" value="NZ_BOMX01000169.1"/>
</dbReference>
<dbReference type="InterPro" id="IPR005519">
    <property type="entry name" value="Acid_phosphat_B-like"/>
</dbReference>
<protein>
    <submittedName>
        <fullName evidence="3">Putative secreted acid phosphatase</fullName>
    </submittedName>
</protein>
<dbReference type="PANTHER" id="PTHR31284">
    <property type="entry name" value="ACID PHOSPHATASE-LIKE PROTEIN"/>
    <property type="match status" value="1"/>
</dbReference>
<dbReference type="OrthoDB" id="193314at2"/>